<dbReference type="Proteomes" id="UP000538196">
    <property type="component" value="Unassembled WGS sequence"/>
</dbReference>
<dbReference type="InterPro" id="IPR039069">
    <property type="entry name" value="CE7"/>
</dbReference>
<feature type="active site" description="Charge relay system" evidence="1">
    <location>
        <position position="271"/>
    </location>
</feature>
<dbReference type="InterPro" id="IPR029058">
    <property type="entry name" value="AB_hydrolase_fold"/>
</dbReference>
<evidence type="ECO:0000256" key="2">
    <source>
        <dbReference type="PIRSR" id="PIRSR639069-2"/>
    </source>
</evidence>
<accession>A0A7W4UXX0</accession>
<dbReference type="PANTHER" id="PTHR40111">
    <property type="entry name" value="CEPHALOSPORIN-C DEACETYLASE"/>
    <property type="match status" value="1"/>
</dbReference>
<dbReference type="GO" id="GO:0005976">
    <property type="term" value="P:polysaccharide metabolic process"/>
    <property type="evidence" value="ECO:0007669"/>
    <property type="project" value="TreeGrafter"/>
</dbReference>
<dbReference type="GO" id="GO:0047739">
    <property type="term" value="F:cephalosporin-C deacetylase activity"/>
    <property type="evidence" value="ECO:0007669"/>
    <property type="project" value="UniProtKB-EC"/>
</dbReference>
<dbReference type="InterPro" id="IPR008391">
    <property type="entry name" value="AXE1_dom"/>
</dbReference>
<keyword evidence="5" id="KW-1185">Reference proteome</keyword>
<sequence length="318" mass="34431">MFTDLPESALRDYRSAVADPPDFDAFWERTLAESRRHPLLTRLEPVDTGLTTLDVYDVRFGGYAGEEVAAWLRVPRGADGPLAAVVQFHGYGRGRGDAVENLLWASAGYAHLELDTRGQGWSGSRGVTPDSGPGAGQVPGFLTRGIDHPETYYYRRVFADAVRAVEVVRALDMVDSDRVSVFGVSQGGGIALAVAGLVPGLARVAARVPFLCDIPRGIVASDRTPFREITDHLAHYRDRTDDVLRTLSYFDGVNFAARASAPATFTVALMDPICPPSTVYAAYNAYAGPKTLHTWRYNGHEGGGIDDDLLTLRALSGT</sequence>
<evidence type="ECO:0000256" key="1">
    <source>
        <dbReference type="PIRSR" id="PIRSR639069-1"/>
    </source>
</evidence>
<name>A0A7W4UXX0_LEIAQ</name>
<comment type="caution">
    <text evidence="4">The sequence shown here is derived from an EMBL/GenBank/DDBJ whole genome shotgun (WGS) entry which is preliminary data.</text>
</comment>
<keyword evidence="4" id="KW-0378">Hydrolase</keyword>
<dbReference type="SUPFAM" id="SSF53474">
    <property type="entry name" value="alpha/beta-Hydrolases"/>
    <property type="match status" value="1"/>
</dbReference>
<feature type="active site" description="Nucleophile" evidence="1">
    <location>
        <position position="185"/>
    </location>
</feature>
<proteinExistence type="predicted"/>
<evidence type="ECO:0000313" key="4">
    <source>
        <dbReference type="EMBL" id="MBB2968306.1"/>
    </source>
</evidence>
<feature type="domain" description="Acetyl xylan esterase" evidence="3">
    <location>
        <begin position="2"/>
        <end position="304"/>
    </location>
</feature>
<dbReference type="AlphaFoldDB" id="A0A7W4UXX0"/>
<dbReference type="EC" id="3.1.1.41" evidence="4"/>
<reference evidence="4 5" key="1">
    <citation type="submission" date="2020-08" db="EMBL/GenBank/DDBJ databases">
        <title>Sequencing the genomes of 1000 actinobacteria strains.</title>
        <authorList>
            <person name="Klenk H.-P."/>
        </authorList>
    </citation>
    <scope>NUCLEOTIDE SEQUENCE [LARGE SCALE GENOMIC DNA]</scope>
    <source>
        <strain evidence="4 5">DSM 20146</strain>
    </source>
</reference>
<dbReference type="EMBL" id="JACHVP010000003">
    <property type="protein sequence ID" value="MBB2968306.1"/>
    <property type="molecule type" value="Genomic_DNA"/>
</dbReference>
<evidence type="ECO:0000313" key="5">
    <source>
        <dbReference type="Proteomes" id="UP000538196"/>
    </source>
</evidence>
<protein>
    <submittedName>
        <fullName evidence="4">Cephalosporin-C deacetylase</fullName>
        <ecNumber evidence="4">3.1.1.41</ecNumber>
    </submittedName>
</protein>
<dbReference type="RefSeq" id="WP_021764203.1">
    <property type="nucleotide sequence ID" value="NZ_JACHVP010000003.1"/>
</dbReference>
<dbReference type="Gene3D" id="3.40.50.1820">
    <property type="entry name" value="alpha/beta hydrolase"/>
    <property type="match status" value="1"/>
</dbReference>
<evidence type="ECO:0000259" key="3">
    <source>
        <dbReference type="Pfam" id="PF05448"/>
    </source>
</evidence>
<feature type="active site" description="Charge relay system" evidence="1">
    <location>
        <position position="300"/>
    </location>
</feature>
<dbReference type="Pfam" id="PF05448">
    <property type="entry name" value="AXE1"/>
    <property type="match status" value="1"/>
</dbReference>
<gene>
    <name evidence="4" type="ORF">FHX33_003076</name>
</gene>
<organism evidence="4 5">
    <name type="scientific">Leifsonia aquatica</name>
    <name type="common">Corynebacterium aquaticum</name>
    <dbReference type="NCBI Taxonomy" id="144185"/>
    <lineage>
        <taxon>Bacteria</taxon>
        <taxon>Bacillati</taxon>
        <taxon>Actinomycetota</taxon>
        <taxon>Actinomycetes</taxon>
        <taxon>Micrococcales</taxon>
        <taxon>Microbacteriaceae</taxon>
        <taxon>Leifsonia</taxon>
    </lineage>
</organism>
<feature type="binding site" evidence="2">
    <location>
        <position position="91"/>
    </location>
    <ligand>
        <name>substrate</name>
    </ligand>
</feature>
<dbReference type="PANTHER" id="PTHR40111:SF1">
    <property type="entry name" value="CEPHALOSPORIN-C DEACETYLASE"/>
    <property type="match status" value="1"/>
</dbReference>